<name>A0ABP0P6D5_9DINO</name>
<dbReference type="Proteomes" id="UP001642464">
    <property type="component" value="Unassembled WGS sequence"/>
</dbReference>
<accession>A0ABP0P6D5</accession>
<dbReference type="InterPro" id="IPR025597">
    <property type="entry name" value="DUF4345"/>
</dbReference>
<sequence>MTQVAVVAAFAVYLAFPLGRLVSLAVDGVPSGSILAALAIEIVIACLLLTAFGQRLSPARRRCMPNAARVLNVGKKIMPTRTATLHLLCGKIASGKSTLAAKLAASDGALLIAEDDWLAALFPEELAKPKDYLRCSTKLRRVMAPHIRSILKSDLSVVLDFQANTVESRLWMLGLVEGTGAAHQMHVLTSPDEVCLARLRQRNADGDHPFSVSEEQFHQITRYFVPPTAEEGFTLLFHDGQLP</sequence>
<keyword evidence="1" id="KW-0812">Transmembrane</keyword>
<organism evidence="2 3">
    <name type="scientific">Durusdinium trenchii</name>
    <dbReference type="NCBI Taxonomy" id="1381693"/>
    <lineage>
        <taxon>Eukaryota</taxon>
        <taxon>Sar</taxon>
        <taxon>Alveolata</taxon>
        <taxon>Dinophyceae</taxon>
        <taxon>Suessiales</taxon>
        <taxon>Symbiodiniaceae</taxon>
        <taxon>Durusdinium</taxon>
    </lineage>
</organism>
<keyword evidence="1" id="KW-0472">Membrane</keyword>
<protein>
    <submittedName>
        <fullName evidence="2">ATP-binding protein</fullName>
    </submittedName>
</protein>
<dbReference type="Pfam" id="PF14248">
    <property type="entry name" value="DUF4345"/>
    <property type="match status" value="1"/>
</dbReference>
<dbReference type="Gene3D" id="3.40.50.300">
    <property type="entry name" value="P-loop containing nucleotide triphosphate hydrolases"/>
    <property type="match status" value="1"/>
</dbReference>
<dbReference type="GO" id="GO:0005524">
    <property type="term" value="F:ATP binding"/>
    <property type="evidence" value="ECO:0007669"/>
    <property type="project" value="UniProtKB-KW"/>
</dbReference>
<feature type="non-terminal residue" evidence="2">
    <location>
        <position position="243"/>
    </location>
</feature>
<dbReference type="Pfam" id="PF13671">
    <property type="entry name" value="AAA_33"/>
    <property type="match status" value="1"/>
</dbReference>
<keyword evidence="2" id="KW-0067">ATP-binding</keyword>
<proteinExistence type="predicted"/>
<keyword evidence="3" id="KW-1185">Reference proteome</keyword>
<reference evidence="2 3" key="1">
    <citation type="submission" date="2024-02" db="EMBL/GenBank/DDBJ databases">
        <authorList>
            <person name="Chen Y."/>
            <person name="Shah S."/>
            <person name="Dougan E. K."/>
            <person name="Thang M."/>
            <person name="Chan C."/>
        </authorList>
    </citation>
    <scope>NUCLEOTIDE SEQUENCE [LARGE SCALE GENOMIC DNA]</scope>
</reference>
<evidence type="ECO:0000313" key="3">
    <source>
        <dbReference type="Proteomes" id="UP001642464"/>
    </source>
</evidence>
<dbReference type="InterPro" id="IPR027417">
    <property type="entry name" value="P-loop_NTPase"/>
</dbReference>
<keyword evidence="2" id="KW-0547">Nucleotide-binding</keyword>
<dbReference type="SUPFAM" id="SSF52540">
    <property type="entry name" value="P-loop containing nucleoside triphosphate hydrolases"/>
    <property type="match status" value="1"/>
</dbReference>
<gene>
    <name evidence="2" type="ORF">SCF082_LOCUS35391</name>
</gene>
<keyword evidence="1" id="KW-1133">Transmembrane helix</keyword>
<feature type="transmembrane region" description="Helical" evidence="1">
    <location>
        <begin position="34"/>
        <end position="52"/>
    </location>
</feature>
<dbReference type="EMBL" id="CAXAMM010033564">
    <property type="protein sequence ID" value="CAK9071595.1"/>
    <property type="molecule type" value="Genomic_DNA"/>
</dbReference>
<evidence type="ECO:0000256" key="1">
    <source>
        <dbReference type="SAM" id="Phobius"/>
    </source>
</evidence>
<evidence type="ECO:0000313" key="2">
    <source>
        <dbReference type="EMBL" id="CAK9071595.1"/>
    </source>
</evidence>
<comment type="caution">
    <text evidence="2">The sequence shown here is derived from an EMBL/GenBank/DDBJ whole genome shotgun (WGS) entry which is preliminary data.</text>
</comment>